<dbReference type="EMBL" id="BGPR01021939">
    <property type="protein sequence ID" value="GBN87739.1"/>
    <property type="molecule type" value="Genomic_DNA"/>
</dbReference>
<evidence type="ECO:0000313" key="3">
    <source>
        <dbReference type="Proteomes" id="UP000499080"/>
    </source>
</evidence>
<sequence>MRMVPLAAYAPPVAHMRMVRLAAYTTGVARLSTWLREWFGLRMLYHRCSTANGSSGSVYPGGSHANGSSGSTRTGRFPHANSSLQQRLSHRWLTCEWFSERIPLGGMHANGSSAALYHRSGDSSTGCNFRSWLLAA</sequence>
<gene>
    <name evidence="2" type="ORF">AVEN_243257_1</name>
</gene>
<feature type="compositionally biased region" description="Polar residues" evidence="1">
    <location>
        <begin position="65"/>
        <end position="80"/>
    </location>
</feature>
<organism evidence="2 3">
    <name type="scientific">Araneus ventricosus</name>
    <name type="common">Orbweaver spider</name>
    <name type="synonym">Epeira ventricosa</name>
    <dbReference type="NCBI Taxonomy" id="182803"/>
    <lineage>
        <taxon>Eukaryota</taxon>
        <taxon>Metazoa</taxon>
        <taxon>Ecdysozoa</taxon>
        <taxon>Arthropoda</taxon>
        <taxon>Chelicerata</taxon>
        <taxon>Arachnida</taxon>
        <taxon>Araneae</taxon>
        <taxon>Araneomorphae</taxon>
        <taxon>Entelegynae</taxon>
        <taxon>Araneoidea</taxon>
        <taxon>Araneidae</taxon>
        <taxon>Araneus</taxon>
    </lineage>
</organism>
<evidence type="ECO:0000313" key="2">
    <source>
        <dbReference type="EMBL" id="GBN87739.1"/>
    </source>
</evidence>
<keyword evidence="3" id="KW-1185">Reference proteome</keyword>
<dbReference type="Proteomes" id="UP000499080">
    <property type="component" value="Unassembled WGS sequence"/>
</dbReference>
<protein>
    <submittedName>
        <fullName evidence="2">Uncharacterized protein</fullName>
    </submittedName>
</protein>
<feature type="region of interest" description="Disordered" evidence="1">
    <location>
        <begin position="59"/>
        <end position="80"/>
    </location>
</feature>
<proteinExistence type="predicted"/>
<evidence type="ECO:0000256" key="1">
    <source>
        <dbReference type="SAM" id="MobiDB-lite"/>
    </source>
</evidence>
<accession>A0A4Y2SKG9</accession>
<reference evidence="2 3" key="1">
    <citation type="journal article" date="2019" name="Sci. Rep.">
        <title>Orb-weaving spider Araneus ventricosus genome elucidates the spidroin gene catalogue.</title>
        <authorList>
            <person name="Kono N."/>
            <person name="Nakamura H."/>
            <person name="Ohtoshi R."/>
            <person name="Moran D.A.P."/>
            <person name="Shinohara A."/>
            <person name="Yoshida Y."/>
            <person name="Fujiwara M."/>
            <person name="Mori M."/>
            <person name="Tomita M."/>
            <person name="Arakawa K."/>
        </authorList>
    </citation>
    <scope>NUCLEOTIDE SEQUENCE [LARGE SCALE GENOMIC DNA]</scope>
</reference>
<name>A0A4Y2SKG9_ARAVE</name>
<comment type="caution">
    <text evidence="2">The sequence shown here is derived from an EMBL/GenBank/DDBJ whole genome shotgun (WGS) entry which is preliminary data.</text>
</comment>
<dbReference type="AlphaFoldDB" id="A0A4Y2SKG9"/>